<dbReference type="EMBL" id="JABCRE010000002">
    <property type="protein sequence ID" value="NMW31301.1"/>
    <property type="molecule type" value="Genomic_DNA"/>
</dbReference>
<dbReference type="Proteomes" id="UP000561181">
    <property type="component" value="Unassembled WGS sequence"/>
</dbReference>
<evidence type="ECO:0000313" key="2">
    <source>
        <dbReference type="EMBL" id="NMW31301.1"/>
    </source>
</evidence>
<reference evidence="2 3" key="1">
    <citation type="submission" date="2020-04" db="EMBL/GenBank/DDBJ databases">
        <authorList>
            <person name="Liu A."/>
        </authorList>
    </citation>
    <scope>NUCLEOTIDE SEQUENCE [LARGE SCALE GENOMIC DNA]</scope>
    <source>
        <strain evidence="2 3">RZ02</strain>
    </source>
</reference>
<gene>
    <name evidence="2" type="ORF">HKD42_04445</name>
</gene>
<proteinExistence type="predicted"/>
<comment type="caution">
    <text evidence="2">The sequence shown here is derived from an EMBL/GenBank/DDBJ whole genome shotgun (WGS) entry which is preliminary data.</text>
</comment>
<protein>
    <recommendedName>
        <fullName evidence="1">DUF6969 domain-containing protein</fullName>
    </recommendedName>
</protein>
<dbReference type="Pfam" id="PF22308">
    <property type="entry name" value="DUF6969"/>
    <property type="match status" value="1"/>
</dbReference>
<evidence type="ECO:0000259" key="1">
    <source>
        <dbReference type="Pfam" id="PF22308"/>
    </source>
</evidence>
<keyword evidence="3" id="KW-1185">Reference proteome</keyword>
<sequence>MQRVIGDQAGEAESWIHYPVSDVVNGKLSARWFYHCHAPEERGPGEHGHFHLFVGKSALPDIVDALMEPPPSDAKRADVVHVAALSIDYQGLPTGWFSTNRWVTDEFLYPAEDVIALLPDLDFRGPQGDPLVNDWLTAIVALQVDDISKILRERDRHITANGVEPEDRGAEILSSTPLNLETLLD</sequence>
<accession>A0A848QCH8</accession>
<organism evidence="2 3">
    <name type="scientific">Pontixanthobacter rizhaonensis</name>
    <dbReference type="NCBI Taxonomy" id="2730337"/>
    <lineage>
        <taxon>Bacteria</taxon>
        <taxon>Pseudomonadati</taxon>
        <taxon>Pseudomonadota</taxon>
        <taxon>Alphaproteobacteria</taxon>
        <taxon>Sphingomonadales</taxon>
        <taxon>Erythrobacteraceae</taxon>
        <taxon>Pontixanthobacter</taxon>
    </lineage>
</organism>
<dbReference type="InterPro" id="IPR054242">
    <property type="entry name" value="DUF6969"/>
</dbReference>
<evidence type="ECO:0000313" key="3">
    <source>
        <dbReference type="Proteomes" id="UP000561181"/>
    </source>
</evidence>
<dbReference type="AlphaFoldDB" id="A0A848QCH8"/>
<name>A0A848QCH8_9SPHN</name>
<feature type="domain" description="DUF6969" evidence="1">
    <location>
        <begin position="2"/>
        <end position="177"/>
    </location>
</feature>